<organism evidence="14 15">
    <name type="scientific">Luteimonas vadosa</name>
    <dbReference type="NCBI Taxonomy" id="1165507"/>
    <lineage>
        <taxon>Bacteria</taxon>
        <taxon>Pseudomonadati</taxon>
        <taxon>Pseudomonadota</taxon>
        <taxon>Gammaproteobacteria</taxon>
        <taxon>Lysobacterales</taxon>
        <taxon>Lysobacteraceae</taxon>
        <taxon>Luteimonas</taxon>
    </lineage>
</organism>
<feature type="domain" description="Transketolase-like C-terminal" evidence="13">
    <location>
        <begin position="751"/>
        <end position="887"/>
    </location>
</feature>
<evidence type="ECO:0000256" key="5">
    <source>
        <dbReference type="ARBA" id="ARBA00023002"/>
    </source>
</evidence>
<evidence type="ECO:0000313" key="15">
    <source>
        <dbReference type="Proteomes" id="UP001501323"/>
    </source>
</evidence>
<dbReference type="SUPFAM" id="SSF52518">
    <property type="entry name" value="Thiamin diphosphate-binding fold (THDP-binding)"/>
    <property type="match status" value="2"/>
</dbReference>
<feature type="domain" description="Transketolase N-terminal" evidence="11">
    <location>
        <begin position="173"/>
        <end position="329"/>
    </location>
</feature>
<evidence type="ECO:0000256" key="6">
    <source>
        <dbReference type="ARBA" id="ARBA00023052"/>
    </source>
</evidence>
<evidence type="ECO:0000259" key="12">
    <source>
        <dbReference type="Pfam" id="PF17831"/>
    </source>
</evidence>
<dbReference type="InterPro" id="IPR041621">
    <property type="entry name" value="PDH_E1_M"/>
</dbReference>
<dbReference type="CDD" id="cd02017">
    <property type="entry name" value="TPP_E1_EcPDC_like"/>
    <property type="match status" value="1"/>
</dbReference>
<evidence type="ECO:0000256" key="4">
    <source>
        <dbReference type="ARBA" id="ARBA00017172"/>
    </source>
</evidence>
<name>A0ABP9DSH8_9GAMM</name>
<evidence type="ECO:0000256" key="2">
    <source>
        <dbReference type="ARBA" id="ARBA00003157"/>
    </source>
</evidence>
<proteinExistence type="predicted"/>
<sequence>MPARAPGGPGTLARIDPQSPDPKHGQRAVAEHSPMNWLDEALHNDPDPAESREWIESIKAVIDADGPQRAHQLLENMVELTRRAGAHLPFAPTTEYVNTIPAHLEPKLEGDAHMEWRIRSMIRWNAMAMVVRANRKPGDLGGHIASFASSATLYDVGFNHFWRAPHDEHPGDLLYIQGHSSPGIYARSYLEGRITESQLDHFRMEVDGRGLSSYPHPWLMPDYWQTPTVSMGLGPIAAIYQARNWKYLEARGLMPKTDRKVWCFLGDGETDEPESLGAISVAGREGLDNLVFVINCNLQRLDGPVRGNGKIIQELEGSFRGAGWNVVKTIWGSYWDPLLAKDTQGILRKLMMETVDGEYQNCKAFGGAYTRQHFFGKYPETAAMVANMSDDDIWRLNRGGHDPHKVFAAYQNAVDTKGQPTVILAKTVKGYGMGSAGEALNPTHQTKKLDDEAVRAFRDRFKIDIDDDQFKDGNVPFYHPGPESDEVQYMRARREKLGGYLPQRRTKSTETLKAPKLEVFERLLKSSGEREISTTMAFVQALSIILRDKQVGPRCVPIVADEARTFGMEGMFRQLGIYAPQGQKYKPVDRDQLMYYREDAAGQVLEEGITEAGAFSSWMAAATSYSTNDLPMLPFYIFYSMFGFQRIGDSAWQAADMRSRGFLLGATAGRTTLNGEGLQHEDGHSHLLAGAIPNCRAYDPTFAGEVAVILQHGMTRMLDEQVDEYWYITLMNENYAHPELPEGAAEGVIRGMYLLTDAGKPKKGELRVQLLGSGTILREAIAAAELLDKDFGVTADIWSCPSFTELRRDGMAAERHNRLHPEAKTPRKPYVTELLEKQQGPAIAATDYVRAYADQIREYVPATYTVLGTDGFGRSDTRANLRRHFEVSRYHIAHAAIAALAKDGKMTAKDVARAIKVYKIDVEKVDPALA</sequence>
<evidence type="ECO:0000256" key="1">
    <source>
        <dbReference type="ARBA" id="ARBA00001964"/>
    </source>
</evidence>
<evidence type="ECO:0000256" key="8">
    <source>
        <dbReference type="ARBA" id="ARBA00051231"/>
    </source>
</evidence>
<protein>
    <recommendedName>
        <fullName evidence="4 9">Pyruvate dehydrogenase E1 component</fullName>
        <ecNumber evidence="3 9">1.2.4.1</ecNumber>
    </recommendedName>
</protein>
<dbReference type="PIRSF" id="PIRSF000156">
    <property type="entry name" value="Pyruvate_dh_E1"/>
    <property type="match status" value="1"/>
</dbReference>
<dbReference type="Gene3D" id="3.40.50.970">
    <property type="match status" value="2"/>
</dbReference>
<reference evidence="15" key="1">
    <citation type="journal article" date="2019" name="Int. J. Syst. Evol. Microbiol.">
        <title>The Global Catalogue of Microorganisms (GCM) 10K type strain sequencing project: providing services to taxonomists for standard genome sequencing and annotation.</title>
        <authorList>
            <consortium name="The Broad Institute Genomics Platform"/>
            <consortium name="The Broad Institute Genome Sequencing Center for Infectious Disease"/>
            <person name="Wu L."/>
            <person name="Ma J."/>
        </authorList>
    </citation>
    <scope>NUCLEOTIDE SEQUENCE [LARGE SCALE GENOMIC DNA]</scope>
    <source>
        <strain evidence="15">JCM 18392</strain>
    </source>
</reference>
<comment type="cofactor">
    <cofactor evidence="1 9">
        <name>thiamine diphosphate</name>
        <dbReference type="ChEBI" id="CHEBI:58937"/>
    </cofactor>
</comment>
<evidence type="ECO:0000313" key="14">
    <source>
        <dbReference type="EMBL" id="GAA4858477.1"/>
    </source>
</evidence>
<dbReference type="SUPFAM" id="SSF52922">
    <property type="entry name" value="TK C-terminal domain-like"/>
    <property type="match status" value="1"/>
</dbReference>
<dbReference type="Pfam" id="PF00456">
    <property type="entry name" value="Transketolase_N"/>
    <property type="match status" value="1"/>
</dbReference>
<feature type="region of interest" description="Disordered" evidence="10">
    <location>
        <begin position="1"/>
        <end position="33"/>
    </location>
</feature>
<gene>
    <name evidence="14" type="primary">aceE</name>
    <name evidence="14" type="ORF">GCM10023332_07960</name>
</gene>
<evidence type="ECO:0000256" key="10">
    <source>
        <dbReference type="SAM" id="MobiDB-lite"/>
    </source>
</evidence>
<keyword evidence="7 9" id="KW-0670">Pyruvate</keyword>
<dbReference type="Proteomes" id="UP001501323">
    <property type="component" value="Unassembled WGS sequence"/>
</dbReference>
<dbReference type="PANTHER" id="PTHR43825:SF3">
    <property type="entry name" value="PYRUVATE DEHYDROGENASE E1 COMPONENT"/>
    <property type="match status" value="1"/>
</dbReference>
<dbReference type="EC" id="1.2.4.1" evidence="3 9"/>
<dbReference type="Gene3D" id="3.40.50.920">
    <property type="match status" value="1"/>
</dbReference>
<keyword evidence="5 9" id="KW-0560">Oxidoreductase</keyword>
<dbReference type="EMBL" id="BAABJY010000001">
    <property type="protein sequence ID" value="GAA4858477.1"/>
    <property type="molecule type" value="Genomic_DNA"/>
</dbReference>
<dbReference type="InterPro" id="IPR051157">
    <property type="entry name" value="PDH/Transketolase"/>
</dbReference>
<accession>A0ABP9DSH8</accession>
<keyword evidence="15" id="KW-1185">Reference proteome</keyword>
<dbReference type="NCBIfam" id="TIGR00759">
    <property type="entry name" value="aceE"/>
    <property type="match status" value="1"/>
</dbReference>
<evidence type="ECO:0000259" key="11">
    <source>
        <dbReference type="Pfam" id="PF00456"/>
    </source>
</evidence>
<keyword evidence="6 9" id="KW-0786">Thiamine pyrophosphate</keyword>
<evidence type="ECO:0000256" key="9">
    <source>
        <dbReference type="PIRNR" id="PIRNR000156"/>
    </source>
</evidence>
<dbReference type="Pfam" id="PF22613">
    <property type="entry name" value="Transketolase_C_1"/>
    <property type="match status" value="1"/>
</dbReference>
<dbReference type="InterPro" id="IPR004660">
    <property type="entry name" value="PDH_E1"/>
</dbReference>
<evidence type="ECO:0000259" key="13">
    <source>
        <dbReference type="Pfam" id="PF22613"/>
    </source>
</evidence>
<dbReference type="PANTHER" id="PTHR43825">
    <property type="entry name" value="PYRUVATE DEHYDROGENASE E1 COMPONENT"/>
    <property type="match status" value="1"/>
</dbReference>
<dbReference type="InterPro" id="IPR055152">
    <property type="entry name" value="Transketolase-like_C_2"/>
</dbReference>
<dbReference type="InterPro" id="IPR035807">
    <property type="entry name" value="PDC_E1_N"/>
</dbReference>
<comment type="catalytic activity">
    <reaction evidence="8 9">
        <text>N(6)-[(R)-lipoyl]-L-lysyl-[protein] + pyruvate + H(+) = N(6)-[(R)-S(8)-acetyldihydrolipoyl]-L-lysyl-[protein] + CO2</text>
        <dbReference type="Rhea" id="RHEA:19189"/>
        <dbReference type="Rhea" id="RHEA-COMP:10474"/>
        <dbReference type="Rhea" id="RHEA-COMP:10478"/>
        <dbReference type="ChEBI" id="CHEBI:15361"/>
        <dbReference type="ChEBI" id="CHEBI:15378"/>
        <dbReference type="ChEBI" id="CHEBI:16526"/>
        <dbReference type="ChEBI" id="CHEBI:83099"/>
        <dbReference type="ChEBI" id="CHEBI:83111"/>
        <dbReference type="EC" id="1.2.4.1"/>
    </reaction>
</comment>
<dbReference type="InterPro" id="IPR005474">
    <property type="entry name" value="Transketolase_N"/>
</dbReference>
<feature type="domain" description="Pyruvate dehydrogenase E1 component middle" evidence="12">
    <location>
        <begin position="526"/>
        <end position="738"/>
    </location>
</feature>
<comment type="caution">
    <text evidence="14">The sequence shown here is derived from an EMBL/GenBank/DDBJ whole genome shotgun (WGS) entry which is preliminary data.</text>
</comment>
<evidence type="ECO:0000256" key="3">
    <source>
        <dbReference type="ARBA" id="ARBA00012281"/>
    </source>
</evidence>
<evidence type="ECO:0000256" key="7">
    <source>
        <dbReference type="ARBA" id="ARBA00023317"/>
    </source>
</evidence>
<dbReference type="InterPro" id="IPR029061">
    <property type="entry name" value="THDP-binding"/>
</dbReference>
<comment type="function">
    <text evidence="2 9">Component of the pyruvate dehydrogenase (PDH) complex, that catalyzes the overall conversion of pyruvate to acetyl-CoA and CO(2).</text>
</comment>
<dbReference type="Pfam" id="PF17831">
    <property type="entry name" value="PDH_E1_M"/>
    <property type="match status" value="1"/>
</dbReference>
<dbReference type="InterPro" id="IPR009014">
    <property type="entry name" value="Transketo_C/PFOR_II"/>
</dbReference>